<dbReference type="SUPFAM" id="SSF48179">
    <property type="entry name" value="6-phosphogluconate dehydrogenase C-terminal domain-like"/>
    <property type="match status" value="2"/>
</dbReference>
<evidence type="ECO:0000313" key="19">
    <source>
        <dbReference type="Proteomes" id="UP000011864"/>
    </source>
</evidence>
<dbReference type="PANTHER" id="PTHR43612:SF3">
    <property type="entry name" value="TRIFUNCTIONAL ENZYME SUBUNIT ALPHA, MITOCHONDRIAL"/>
    <property type="match status" value="1"/>
</dbReference>
<dbReference type="eggNOG" id="COG1250">
    <property type="taxonomic scope" value="Bacteria"/>
</dbReference>
<keyword evidence="13" id="KW-0511">Multifunctional enzyme</keyword>
<feature type="domain" description="3-hydroxyacyl-CoA dehydrogenase C-terminal" evidence="16">
    <location>
        <begin position="516"/>
        <end position="609"/>
    </location>
</feature>
<dbReference type="GO" id="GO:0016509">
    <property type="term" value="F:long-chain (3S)-3-hydroxyacyl-CoA dehydrogenase (NAD+) activity"/>
    <property type="evidence" value="ECO:0007669"/>
    <property type="project" value="TreeGrafter"/>
</dbReference>
<evidence type="ECO:0000259" key="16">
    <source>
        <dbReference type="Pfam" id="PF00725"/>
    </source>
</evidence>
<dbReference type="SUPFAM" id="SSF52096">
    <property type="entry name" value="ClpP/crotonase"/>
    <property type="match status" value="1"/>
</dbReference>
<organism evidence="18 19">
    <name type="scientific">Paraglaciecola psychrophila 170</name>
    <dbReference type="NCBI Taxonomy" id="1129794"/>
    <lineage>
        <taxon>Bacteria</taxon>
        <taxon>Pseudomonadati</taxon>
        <taxon>Pseudomonadota</taxon>
        <taxon>Gammaproteobacteria</taxon>
        <taxon>Alteromonadales</taxon>
        <taxon>Alteromonadaceae</taxon>
        <taxon>Paraglaciecola</taxon>
    </lineage>
</organism>
<evidence type="ECO:0000256" key="13">
    <source>
        <dbReference type="ARBA" id="ARBA00023268"/>
    </source>
</evidence>
<comment type="catalytic activity">
    <reaction evidence="14">
        <text>a (3S)-3-hydroxyacyl-CoA + NAD(+) = a 3-oxoacyl-CoA + NADH + H(+)</text>
        <dbReference type="Rhea" id="RHEA:22432"/>
        <dbReference type="ChEBI" id="CHEBI:15378"/>
        <dbReference type="ChEBI" id="CHEBI:57318"/>
        <dbReference type="ChEBI" id="CHEBI:57540"/>
        <dbReference type="ChEBI" id="CHEBI:57945"/>
        <dbReference type="ChEBI" id="CHEBI:90726"/>
        <dbReference type="EC" id="1.1.1.35"/>
    </reaction>
</comment>
<feature type="domain" description="3-hydroxyacyl-CoA dehydrogenase NAD binding" evidence="17">
    <location>
        <begin position="334"/>
        <end position="513"/>
    </location>
</feature>
<evidence type="ECO:0000256" key="6">
    <source>
        <dbReference type="ARBA" id="ARBA00022832"/>
    </source>
</evidence>
<evidence type="ECO:0000256" key="12">
    <source>
        <dbReference type="ARBA" id="ARBA00023239"/>
    </source>
</evidence>
<keyword evidence="9" id="KW-0520">NAD</keyword>
<dbReference type="GO" id="GO:0070403">
    <property type="term" value="F:NAD+ binding"/>
    <property type="evidence" value="ECO:0007669"/>
    <property type="project" value="InterPro"/>
</dbReference>
<keyword evidence="7" id="KW-0442">Lipid degradation</keyword>
<evidence type="ECO:0000256" key="2">
    <source>
        <dbReference type="ARBA" id="ARBA00007005"/>
    </source>
</evidence>
<dbReference type="InterPro" id="IPR008927">
    <property type="entry name" value="6-PGluconate_DH-like_C_sf"/>
</dbReference>
<keyword evidence="5" id="KW-0963">Cytoplasm</keyword>
<dbReference type="UniPathway" id="UPA00659"/>
<dbReference type="PROSITE" id="PS00166">
    <property type="entry name" value="ENOYL_COA_HYDRATASE"/>
    <property type="match status" value="1"/>
</dbReference>
<dbReference type="GO" id="GO:0004300">
    <property type="term" value="F:enoyl-CoA hydratase activity"/>
    <property type="evidence" value="ECO:0007669"/>
    <property type="project" value="UniProtKB-EC"/>
</dbReference>
<dbReference type="EC" id="4.2.1.17" evidence="4"/>
<dbReference type="OrthoDB" id="5389341at2"/>
<keyword evidence="8" id="KW-0560">Oxidoreductase</keyword>
<evidence type="ECO:0000256" key="5">
    <source>
        <dbReference type="ARBA" id="ARBA00022490"/>
    </source>
</evidence>
<keyword evidence="10" id="KW-0443">Lipid metabolism</keyword>
<dbReference type="SUPFAM" id="SSF51735">
    <property type="entry name" value="NAD(P)-binding Rossmann-fold domains"/>
    <property type="match status" value="1"/>
</dbReference>
<dbReference type="Pfam" id="PF00725">
    <property type="entry name" value="3HCDH"/>
    <property type="match status" value="1"/>
</dbReference>
<keyword evidence="19" id="KW-1185">Reference proteome</keyword>
<dbReference type="PATRIC" id="fig|1129794.4.peg.1881"/>
<comment type="similarity">
    <text evidence="3">In the N-terminal section; belongs to the enoyl-CoA hydratase/isomerase family.</text>
</comment>
<comment type="pathway">
    <text evidence="1">Lipid metabolism; fatty acid beta-oxidation.</text>
</comment>
<dbReference type="GO" id="GO:0008692">
    <property type="term" value="F:3-hydroxybutyryl-CoA epimerase activity"/>
    <property type="evidence" value="ECO:0007669"/>
    <property type="project" value="InterPro"/>
</dbReference>
<evidence type="ECO:0000256" key="8">
    <source>
        <dbReference type="ARBA" id="ARBA00023002"/>
    </source>
</evidence>
<dbReference type="InterPro" id="IPR050136">
    <property type="entry name" value="FA_oxidation_alpha_subunit"/>
</dbReference>
<dbReference type="GO" id="GO:0006635">
    <property type="term" value="P:fatty acid beta-oxidation"/>
    <property type="evidence" value="ECO:0007669"/>
    <property type="project" value="UniProtKB-UniPathway"/>
</dbReference>
<comment type="similarity">
    <text evidence="2">In the central section; belongs to the 3-hydroxyacyl-CoA dehydrogenase family.</text>
</comment>
<dbReference type="InterPro" id="IPR006180">
    <property type="entry name" value="3-OHacyl-CoA_DH_CS"/>
</dbReference>
<sequence>MESLESVENMTTDNQATDLESEIKTAFTLDVREDGVAILTMDVPGESMNTLKVEFAEQIESVLQQINANSSIKGVVVISGKDNSFVAGADISMLAACETAEDATSIAKGGQDMFQRIEDMPVTFVAAIHGPALGGGLELALACHYRVCSDDAKTQLGLPEVQLGLLPGSGGTQRLPKLISVQQAMKMMLTGASIRAKQAKNYGIVDHMVPQSILLDVAIEMAKKPKPKRNGPKLDLMGRFLENTSVGRNLMFKQARKQTASKTQGNYPSPELIIDCIETGLSKGFKKGLEVEAKHFGHLVMSPESAALRSLFFATTDMKKETGVEGVKPASLKKVGVLGGGLMGGGIAFVTATKAGLPARIKDIRSEGIANAIKYSFDILNKKVKRGFMHKSDMQKQMALLTGSVDYAGFSDADVVIEAVFEDLTLKQNMVAEIEANCAEHTIFASNTSSIPITQIAAKAKRPEQVIGLHYFSPVDKMPLAEVIAHDKTSDLTISTTVELAKKQGKTPIVVKDGAGFYVNRILAPYMNEAAEVLLSGEPIAHIDRSLVKFGFPVGPVKLLDEVGIDVGAKIGPILEAQFGDRFASNPGFDKILADDRKGKKNKRGFYDYSGKKLGKEVDSSIYTLLGITPASKMSHEQIAERCVLLMLNEAAMCLDEGVVRNARDGDIGAIFGIGFPPFLGGPFRYMHTLGIANVVARLEHYQGLLGNKFTPADSLKKMAEEGRSFY</sequence>
<protein>
    <recommendedName>
        <fullName evidence="4">enoyl-CoA hydratase</fullName>
        <ecNumber evidence="4">4.2.1.17</ecNumber>
    </recommendedName>
</protein>
<evidence type="ECO:0000256" key="1">
    <source>
        <dbReference type="ARBA" id="ARBA00005005"/>
    </source>
</evidence>
<dbReference type="Pfam" id="PF00378">
    <property type="entry name" value="ECH_1"/>
    <property type="match status" value="1"/>
</dbReference>
<dbReference type="InterPro" id="IPR018376">
    <property type="entry name" value="Enoyl-CoA_hyd/isom_CS"/>
</dbReference>
<dbReference type="FunFam" id="3.90.226.10:FF:000011">
    <property type="entry name" value="Fatty acid oxidation complex subunit alpha"/>
    <property type="match status" value="1"/>
</dbReference>
<name>K6ZKT4_9ALTE</name>
<dbReference type="Pfam" id="PF02737">
    <property type="entry name" value="3HCDH_N"/>
    <property type="match status" value="1"/>
</dbReference>
<proteinExistence type="inferred from homology"/>
<dbReference type="EMBL" id="CP003837">
    <property type="protein sequence ID" value="AGH44008.1"/>
    <property type="molecule type" value="Genomic_DNA"/>
</dbReference>
<dbReference type="Gene3D" id="3.40.50.720">
    <property type="entry name" value="NAD(P)-binding Rossmann-like Domain"/>
    <property type="match status" value="1"/>
</dbReference>
<dbReference type="CDD" id="cd06558">
    <property type="entry name" value="crotonase-like"/>
    <property type="match status" value="1"/>
</dbReference>
<dbReference type="HOGENOM" id="CLU_009834_16_1_6"/>
<evidence type="ECO:0000256" key="3">
    <source>
        <dbReference type="ARBA" id="ARBA00008750"/>
    </source>
</evidence>
<keyword evidence="11" id="KW-0413">Isomerase</keyword>
<dbReference type="Gene3D" id="3.90.226.10">
    <property type="entry name" value="2-enoyl-CoA Hydratase, Chain A, domain 1"/>
    <property type="match status" value="1"/>
</dbReference>
<dbReference type="InterPro" id="IPR001753">
    <property type="entry name" value="Enoyl-CoA_hydra/iso"/>
</dbReference>
<comment type="similarity">
    <text evidence="15">Belongs to the enoyl-CoA hydratase/isomerase family.</text>
</comment>
<dbReference type="InterPro" id="IPR012802">
    <property type="entry name" value="FadJ"/>
</dbReference>
<dbReference type="FunFam" id="3.40.50.720:FF:000009">
    <property type="entry name" value="Fatty oxidation complex, alpha subunit"/>
    <property type="match status" value="1"/>
</dbReference>
<evidence type="ECO:0000256" key="15">
    <source>
        <dbReference type="RuleBase" id="RU003707"/>
    </source>
</evidence>
<gene>
    <name evidence="18" type="primary">fadJ</name>
    <name evidence="18" type="ORF">C427_1899</name>
</gene>
<dbReference type="PANTHER" id="PTHR43612">
    <property type="entry name" value="TRIFUNCTIONAL ENZYME SUBUNIT ALPHA"/>
    <property type="match status" value="1"/>
</dbReference>
<evidence type="ECO:0000259" key="17">
    <source>
        <dbReference type="Pfam" id="PF02737"/>
    </source>
</evidence>
<accession>K6ZKT4</accession>
<dbReference type="STRING" id="1129794.C427_1899"/>
<dbReference type="InterPro" id="IPR006176">
    <property type="entry name" value="3-OHacyl-CoA_DH_NAD-bd"/>
</dbReference>
<dbReference type="PROSITE" id="PS00067">
    <property type="entry name" value="3HCDH"/>
    <property type="match status" value="1"/>
</dbReference>
<dbReference type="AlphaFoldDB" id="K6ZKT4"/>
<keyword evidence="6" id="KW-0276">Fatty acid metabolism</keyword>
<dbReference type="NCBIfam" id="NF008363">
    <property type="entry name" value="PRK11154.1"/>
    <property type="match status" value="1"/>
</dbReference>
<evidence type="ECO:0000256" key="10">
    <source>
        <dbReference type="ARBA" id="ARBA00023098"/>
    </source>
</evidence>
<dbReference type="eggNOG" id="COG1024">
    <property type="taxonomic scope" value="Bacteria"/>
</dbReference>
<dbReference type="InterPro" id="IPR029045">
    <property type="entry name" value="ClpP/crotonase-like_dom_sf"/>
</dbReference>
<dbReference type="Proteomes" id="UP000011864">
    <property type="component" value="Chromosome"/>
</dbReference>
<evidence type="ECO:0000313" key="18">
    <source>
        <dbReference type="EMBL" id="AGH44008.1"/>
    </source>
</evidence>
<dbReference type="KEGG" id="gps:C427_1899"/>
<evidence type="ECO:0000256" key="7">
    <source>
        <dbReference type="ARBA" id="ARBA00022963"/>
    </source>
</evidence>
<dbReference type="NCBIfam" id="TIGR02440">
    <property type="entry name" value="FadJ"/>
    <property type="match status" value="1"/>
</dbReference>
<reference evidence="18 19" key="1">
    <citation type="journal article" date="2013" name="Genome Announc.">
        <title>Complete Genome Sequence of Glaciecola psychrophila Strain 170T.</title>
        <authorList>
            <person name="Yin J."/>
            <person name="Chen J."/>
            <person name="Liu G."/>
            <person name="Yu Y."/>
            <person name="Song L."/>
            <person name="Wang X."/>
            <person name="Qu X."/>
        </authorList>
    </citation>
    <scope>NUCLEOTIDE SEQUENCE [LARGE SCALE GENOMIC DNA]</scope>
    <source>
        <strain evidence="18 19">170</strain>
    </source>
</reference>
<evidence type="ECO:0000256" key="11">
    <source>
        <dbReference type="ARBA" id="ARBA00023235"/>
    </source>
</evidence>
<evidence type="ECO:0000256" key="4">
    <source>
        <dbReference type="ARBA" id="ARBA00012076"/>
    </source>
</evidence>
<dbReference type="InterPro" id="IPR036291">
    <property type="entry name" value="NAD(P)-bd_dom_sf"/>
</dbReference>
<dbReference type="Gene3D" id="1.10.1040.50">
    <property type="match status" value="1"/>
</dbReference>
<dbReference type="InterPro" id="IPR006108">
    <property type="entry name" value="3HC_DH_C"/>
</dbReference>
<keyword evidence="12" id="KW-0456">Lyase</keyword>
<evidence type="ECO:0000256" key="9">
    <source>
        <dbReference type="ARBA" id="ARBA00023027"/>
    </source>
</evidence>
<evidence type="ECO:0000256" key="14">
    <source>
        <dbReference type="ARBA" id="ARBA00049556"/>
    </source>
</evidence>